<dbReference type="Pfam" id="PF00080">
    <property type="entry name" value="Sod_Cu"/>
    <property type="match status" value="1"/>
</dbReference>
<proteinExistence type="inferred from homology"/>
<evidence type="ECO:0000313" key="3">
    <source>
        <dbReference type="EMBL" id="RCL78085.1"/>
    </source>
</evidence>
<dbReference type="GO" id="GO:0006801">
    <property type="term" value="P:superoxide metabolic process"/>
    <property type="evidence" value="ECO:0007669"/>
    <property type="project" value="InterPro"/>
</dbReference>
<protein>
    <submittedName>
        <fullName evidence="3">Superoxide dismutase family protein</fullName>
    </submittedName>
</protein>
<dbReference type="CDD" id="cd00305">
    <property type="entry name" value="Cu-Zn_Superoxide_Dismutase"/>
    <property type="match status" value="1"/>
</dbReference>
<dbReference type="InterPro" id="IPR036423">
    <property type="entry name" value="SOD-like_Cu/Zn_dom_sf"/>
</dbReference>
<dbReference type="GO" id="GO:0005507">
    <property type="term" value="F:copper ion binding"/>
    <property type="evidence" value="ECO:0007669"/>
    <property type="project" value="InterPro"/>
</dbReference>
<dbReference type="Proteomes" id="UP000252132">
    <property type="component" value="Unassembled WGS sequence"/>
</dbReference>
<organism evidence="3 4">
    <name type="scientific">PS1 clade bacterium</name>
    <dbReference type="NCBI Taxonomy" id="2175152"/>
    <lineage>
        <taxon>Bacteria</taxon>
        <taxon>Pseudomonadati</taxon>
        <taxon>Pseudomonadota</taxon>
        <taxon>Alphaproteobacteria</taxon>
        <taxon>PS1 clade</taxon>
    </lineage>
</organism>
<dbReference type="Gene3D" id="2.60.40.200">
    <property type="entry name" value="Superoxide dismutase, copper/zinc binding domain"/>
    <property type="match status" value="1"/>
</dbReference>
<comment type="similarity">
    <text evidence="1">Belongs to the Cu-Zn superoxide dismutase family.</text>
</comment>
<evidence type="ECO:0000313" key="4">
    <source>
        <dbReference type="Proteomes" id="UP000252132"/>
    </source>
</evidence>
<gene>
    <name evidence="3" type="ORF">DBW69_01455</name>
</gene>
<dbReference type="PROSITE" id="PS00087">
    <property type="entry name" value="SOD_CU_ZN_1"/>
    <property type="match status" value="1"/>
</dbReference>
<accession>A0A368E3Q9</accession>
<sequence>MIMPRLFVVITFVFIVFGSTVDTFANETLGGVLMSPDGKPRGVFKLTPTPSGVLLKAKLKNMPAGRHAFHFHTNPSCADSFNAAGGHFNPKGDPHGYLSGKDYHLGDMPNIYVGKTGKLKIENFIHGLILSSNTPRPGTLIIHADGDDYISQPTGAAGTRIACGIVE</sequence>
<feature type="domain" description="Superoxide dismutase copper/zinc binding" evidence="2">
    <location>
        <begin position="42"/>
        <end position="166"/>
    </location>
</feature>
<dbReference type="InterPro" id="IPR018152">
    <property type="entry name" value="SOD_Cu/Zn_BS"/>
</dbReference>
<dbReference type="SUPFAM" id="SSF49329">
    <property type="entry name" value="Cu,Zn superoxide dismutase-like"/>
    <property type="match status" value="1"/>
</dbReference>
<reference evidence="3 4" key="1">
    <citation type="journal article" date="2018" name="Microbiome">
        <title>Fine metagenomic profile of the Mediterranean stratified and mixed water columns revealed by assembly and recruitment.</title>
        <authorList>
            <person name="Haro-Moreno J.M."/>
            <person name="Lopez-Perez M."/>
            <person name="De La Torre J.R."/>
            <person name="Picazo A."/>
            <person name="Camacho A."/>
            <person name="Rodriguez-Valera F."/>
        </authorList>
    </citation>
    <scope>NUCLEOTIDE SEQUENCE [LARGE SCALE GENOMIC DNA]</scope>
    <source>
        <strain evidence="3">MED-G55</strain>
    </source>
</reference>
<evidence type="ECO:0000259" key="2">
    <source>
        <dbReference type="Pfam" id="PF00080"/>
    </source>
</evidence>
<dbReference type="PANTHER" id="PTHR10003">
    <property type="entry name" value="SUPEROXIDE DISMUTASE CU-ZN -RELATED"/>
    <property type="match status" value="1"/>
</dbReference>
<evidence type="ECO:0000256" key="1">
    <source>
        <dbReference type="ARBA" id="ARBA00010457"/>
    </source>
</evidence>
<dbReference type="InterPro" id="IPR024134">
    <property type="entry name" value="SOD_Cu/Zn_/chaperone"/>
</dbReference>
<dbReference type="InterPro" id="IPR001424">
    <property type="entry name" value="SOD_Cu_Zn_dom"/>
</dbReference>
<name>A0A368E3Q9_9PROT</name>
<dbReference type="PRINTS" id="PR00068">
    <property type="entry name" value="CUZNDISMTASE"/>
</dbReference>
<dbReference type="EMBL" id="QOQF01000003">
    <property type="protein sequence ID" value="RCL78085.1"/>
    <property type="molecule type" value="Genomic_DNA"/>
</dbReference>
<dbReference type="AlphaFoldDB" id="A0A368E3Q9"/>
<comment type="caution">
    <text evidence="3">The sequence shown here is derived from an EMBL/GenBank/DDBJ whole genome shotgun (WGS) entry which is preliminary data.</text>
</comment>